<evidence type="ECO:0000313" key="2">
    <source>
        <dbReference type="Proteomes" id="UP001162992"/>
    </source>
</evidence>
<evidence type="ECO:0000313" key="1">
    <source>
        <dbReference type="EMBL" id="KAJ7545738.1"/>
    </source>
</evidence>
<sequence length="316" mass="35152">MAEGEAVSTSAPASLPQRFDLRYIKRMSRNKWSLNLRLSDEAESPNRDKSDKDKDAGSWSAEATAALIQAFQQKRIAKVQEEGDWRIFRAEDWDAVAGFVNEECGLGGCKDGKSGKQCKYKIFNLKRRYKNEKEVLLQRGGASDWQWFMKMDILMGQPESAINGDGNGFRVRSEGEQIEGVEAAVPAMRLPMLQYRSLANSYCEPDSCSSPASKSTSTINLDEGSSEEEEEEDDDLPVESMPDSAARGFARDANERHSLKKHCGGGGPVSQFETFQANISKSMAMMARQQGEIIQLMREVVASKARQAQQASRLIL</sequence>
<reference evidence="2" key="1">
    <citation type="journal article" date="2024" name="Proc. Natl. Acad. Sci. U.S.A.">
        <title>Extraordinary preservation of gene collinearity over three hundred million years revealed in homosporous lycophytes.</title>
        <authorList>
            <person name="Li C."/>
            <person name="Wickell D."/>
            <person name="Kuo L.Y."/>
            <person name="Chen X."/>
            <person name="Nie B."/>
            <person name="Liao X."/>
            <person name="Peng D."/>
            <person name="Ji J."/>
            <person name="Jenkins J."/>
            <person name="Williams M."/>
            <person name="Shu S."/>
            <person name="Plott C."/>
            <person name="Barry K."/>
            <person name="Rajasekar S."/>
            <person name="Grimwood J."/>
            <person name="Han X."/>
            <person name="Sun S."/>
            <person name="Hou Z."/>
            <person name="He W."/>
            <person name="Dai G."/>
            <person name="Sun C."/>
            <person name="Schmutz J."/>
            <person name="Leebens-Mack J.H."/>
            <person name="Li F.W."/>
            <person name="Wang L."/>
        </authorList>
    </citation>
    <scope>NUCLEOTIDE SEQUENCE [LARGE SCALE GENOMIC DNA]</scope>
    <source>
        <strain evidence="2">cv. PW_Plant_1</strain>
    </source>
</reference>
<organism evidence="1 2">
    <name type="scientific">Diphasiastrum complanatum</name>
    <name type="common">Issler's clubmoss</name>
    <name type="synonym">Lycopodium complanatum</name>
    <dbReference type="NCBI Taxonomy" id="34168"/>
    <lineage>
        <taxon>Eukaryota</taxon>
        <taxon>Viridiplantae</taxon>
        <taxon>Streptophyta</taxon>
        <taxon>Embryophyta</taxon>
        <taxon>Tracheophyta</taxon>
        <taxon>Lycopodiopsida</taxon>
        <taxon>Lycopodiales</taxon>
        <taxon>Lycopodiaceae</taxon>
        <taxon>Lycopodioideae</taxon>
        <taxon>Diphasiastrum</taxon>
    </lineage>
</organism>
<dbReference type="Proteomes" id="UP001162992">
    <property type="component" value="Chromosome 8"/>
</dbReference>
<proteinExistence type="predicted"/>
<name>A0ACC2CV22_DIPCM</name>
<gene>
    <name evidence="1" type="ORF">O6H91_08G007700</name>
</gene>
<accession>A0ACC2CV22</accession>
<keyword evidence="2" id="KW-1185">Reference proteome</keyword>
<protein>
    <submittedName>
        <fullName evidence="1">Uncharacterized protein</fullName>
    </submittedName>
</protein>
<comment type="caution">
    <text evidence="1">The sequence shown here is derived from an EMBL/GenBank/DDBJ whole genome shotgun (WGS) entry which is preliminary data.</text>
</comment>
<dbReference type="EMBL" id="CM055099">
    <property type="protein sequence ID" value="KAJ7545738.1"/>
    <property type="molecule type" value="Genomic_DNA"/>
</dbReference>